<gene>
    <name evidence="7" type="ORF">GALL_300930</name>
</gene>
<evidence type="ECO:0000256" key="3">
    <source>
        <dbReference type="ARBA" id="ARBA00022989"/>
    </source>
</evidence>
<evidence type="ECO:0000256" key="2">
    <source>
        <dbReference type="ARBA" id="ARBA00022692"/>
    </source>
</evidence>
<keyword evidence="3 5" id="KW-1133">Transmembrane helix</keyword>
<feature type="transmembrane region" description="Helical" evidence="5">
    <location>
        <begin position="44"/>
        <end position="62"/>
    </location>
</feature>
<sequence length="220" mass="23702">MLHDFLPLLAALAAFAATHSLPALPGLRARLVAACGPRVYVWGHSLLATATLIWLVAATLAAPRVLLWGFADQARWVPVLVMPVACMLLVAGLTSRNPFSLGAGARGYDPARPGIVGLTRHPVLWAAALWSGSHLFPNGEVRAALLFGFLLGFSLMGMPLFDRRRRAALGARWQALQPRRPGRADLAGLLWRGLLGLLLYLGLLLAHGALFGVKPLDLFW</sequence>
<feature type="transmembrane region" description="Helical" evidence="5">
    <location>
        <begin position="189"/>
        <end position="213"/>
    </location>
</feature>
<name>A0A1J5RIU1_9ZZZZ</name>
<dbReference type="InterPro" id="IPR009915">
    <property type="entry name" value="NnrU_dom"/>
</dbReference>
<evidence type="ECO:0000256" key="4">
    <source>
        <dbReference type="ARBA" id="ARBA00023136"/>
    </source>
</evidence>
<organism evidence="7">
    <name type="scientific">mine drainage metagenome</name>
    <dbReference type="NCBI Taxonomy" id="410659"/>
    <lineage>
        <taxon>unclassified sequences</taxon>
        <taxon>metagenomes</taxon>
        <taxon>ecological metagenomes</taxon>
    </lineage>
</organism>
<evidence type="ECO:0000256" key="5">
    <source>
        <dbReference type="SAM" id="Phobius"/>
    </source>
</evidence>
<dbReference type="GO" id="GO:0016020">
    <property type="term" value="C:membrane"/>
    <property type="evidence" value="ECO:0007669"/>
    <property type="project" value="UniProtKB-SubCell"/>
</dbReference>
<evidence type="ECO:0000313" key="7">
    <source>
        <dbReference type="EMBL" id="OIQ88045.1"/>
    </source>
</evidence>
<dbReference type="Pfam" id="PF07298">
    <property type="entry name" value="NnrU"/>
    <property type="match status" value="1"/>
</dbReference>
<reference evidence="7" key="1">
    <citation type="submission" date="2016-10" db="EMBL/GenBank/DDBJ databases">
        <title>Sequence of Gallionella enrichment culture.</title>
        <authorList>
            <person name="Poehlein A."/>
            <person name="Muehling M."/>
            <person name="Daniel R."/>
        </authorList>
    </citation>
    <scope>NUCLEOTIDE SEQUENCE</scope>
</reference>
<protein>
    <submittedName>
        <fullName evidence="7">NnrU protein</fullName>
    </submittedName>
</protein>
<keyword evidence="2 5" id="KW-0812">Transmembrane</keyword>
<proteinExistence type="predicted"/>
<comment type="subcellular location">
    <subcellularLocation>
        <location evidence="1">Membrane</location>
        <topology evidence="1">Multi-pass membrane protein</topology>
    </subcellularLocation>
</comment>
<evidence type="ECO:0000256" key="1">
    <source>
        <dbReference type="ARBA" id="ARBA00004141"/>
    </source>
</evidence>
<evidence type="ECO:0000259" key="6">
    <source>
        <dbReference type="Pfam" id="PF07298"/>
    </source>
</evidence>
<dbReference type="AlphaFoldDB" id="A0A1J5RIU1"/>
<keyword evidence="4 5" id="KW-0472">Membrane</keyword>
<dbReference type="EMBL" id="MLJW01000391">
    <property type="protein sequence ID" value="OIQ88045.1"/>
    <property type="molecule type" value="Genomic_DNA"/>
</dbReference>
<comment type="caution">
    <text evidence="7">The sequence shown here is derived from an EMBL/GenBank/DDBJ whole genome shotgun (WGS) entry which is preliminary data.</text>
</comment>
<feature type="transmembrane region" description="Helical" evidence="5">
    <location>
        <begin position="74"/>
        <end position="93"/>
    </location>
</feature>
<feature type="domain" description="NnrU" evidence="6">
    <location>
        <begin position="8"/>
        <end position="215"/>
    </location>
</feature>
<feature type="transmembrane region" description="Helical" evidence="5">
    <location>
        <begin position="143"/>
        <end position="161"/>
    </location>
</feature>
<accession>A0A1J5RIU1</accession>